<feature type="signal peptide" evidence="1">
    <location>
        <begin position="1"/>
        <end position="19"/>
    </location>
</feature>
<dbReference type="OrthoDB" id="5520675at2"/>
<evidence type="ECO:0000313" key="2">
    <source>
        <dbReference type="EMBL" id="TKC99907.1"/>
    </source>
</evidence>
<dbReference type="PROSITE" id="PS51257">
    <property type="entry name" value="PROKAR_LIPOPROTEIN"/>
    <property type="match status" value="1"/>
</dbReference>
<keyword evidence="1" id="KW-0732">Signal</keyword>
<proteinExistence type="predicted"/>
<evidence type="ECO:0000313" key="3">
    <source>
        <dbReference type="Proteomes" id="UP000309215"/>
    </source>
</evidence>
<feature type="chain" id="PRO_5020949300" evidence="1">
    <location>
        <begin position="20"/>
        <end position="202"/>
    </location>
</feature>
<accession>A0A4U1IZ49</accession>
<dbReference type="RefSeq" id="WP_136933708.1">
    <property type="nucleotide sequence ID" value="NZ_SSMQ01000052.1"/>
</dbReference>
<organism evidence="2 3">
    <name type="scientific">Polyangium fumosum</name>
    <dbReference type="NCBI Taxonomy" id="889272"/>
    <lineage>
        <taxon>Bacteria</taxon>
        <taxon>Pseudomonadati</taxon>
        <taxon>Myxococcota</taxon>
        <taxon>Polyangia</taxon>
        <taxon>Polyangiales</taxon>
        <taxon>Polyangiaceae</taxon>
        <taxon>Polyangium</taxon>
    </lineage>
</organism>
<comment type="caution">
    <text evidence="2">The sequence shown here is derived from an EMBL/GenBank/DDBJ whole genome shotgun (WGS) entry which is preliminary data.</text>
</comment>
<name>A0A4U1IZ49_9BACT</name>
<dbReference type="AlphaFoldDB" id="A0A4U1IZ49"/>
<sequence length="202" mass="20159">MVRSSSLVFGVLVSTLLVAFVACGGEGDADSGPTGGAGPEQGFTSCGNFPDMVAKSCQPGQYCADAAFSDCKAGCLSNVNCASDQTCQKAAGETTGACQNNMTTTSSSSASSSSSGGGGGNNLARCQDACKKMLQCGLLDAADGAQCTNDCSEASDVEQKTIADCVEPWTCNAPIPGCLDPIVCGPSYPCPAGQDCLAHTCL</sequence>
<reference evidence="2 3" key="1">
    <citation type="submission" date="2019-04" db="EMBL/GenBank/DDBJ databases">
        <authorList>
            <person name="Li Y."/>
            <person name="Wang J."/>
        </authorList>
    </citation>
    <scope>NUCLEOTIDE SEQUENCE [LARGE SCALE GENOMIC DNA]</scope>
    <source>
        <strain evidence="2 3">DSM 14668</strain>
    </source>
</reference>
<dbReference type="Proteomes" id="UP000309215">
    <property type="component" value="Unassembled WGS sequence"/>
</dbReference>
<evidence type="ECO:0000256" key="1">
    <source>
        <dbReference type="SAM" id="SignalP"/>
    </source>
</evidence>
<gene>
    <name evidence="2" type="ORF">E8A74_36475</name>
</gene>
<dbReference type="EMBL" id="SSMQ01000052">
    <property type="protein sequence ID" value="TKC99907.1"/>
    <property type="molecule type" value="Genomic_DNA"/>
</dbReference>
<keyword evidence="3" id="KW-1185">Reference proteome</keyword>
<protein>
    <submittedName>
        <fullName evidence="2">Uncharacterized protein</fullName>
    </submittedName>
</protein>